<dbReference type="Proteomes" id="UP000256629">
    <property type="component" value="Unassembled WGS sequence"/>
</dbReference>
<evidence type="ECO:0008006" key="3">
    <source>
        <dbReference type="Google" id="ProtNLM"/>
    </source>
</evidence>
<gene>
    <name evidence="1" type="ORF">DFQ02_10657</name>
</gene>
<name>A0A3D9HD89_9FLAO</name>
<accession>A0A3D9HD89</accession>
<reference evidence="1 2" key="1">
    <citation type="submission" date="2018-07" db="EMBL/GenBank/DDBJ databases">
        <title>Genomic Encyclopedia of Type Strains, Phase III (KMG-III): the genomes of soil and plant-associated and newly described type strains.</title>
        <authorList>
            <person name="Whitman W."/>
        </authorList>
    </citation>
    <scope>NUCLEOTIDE SEQUENCE [LARGE SCALE GENOMIC DNA]</scope>
    <source>
        <strain evidence="1 2">CECT 8487</strain>
    </source>
</reference>
<protein>
    <recommendedName>
        <fullName evidence="3">YCII-related domain-containing protein</fullName>
    </recommendedName>
</protein>
<dbReference type="EMBL" id="QRDX01000006">
    <property type="protein sequence ID" value="RED47430.1"/>
    <property type="molecule type" value="Genomic_DNA"/>
</dbReference>
<sequence>MRQLKLIWDFRGPDSEKIAEHHVKHLKDYIVKEKLSLNVTGVDVVNDSHTMAFMVVKESEMPSVRDVLKPHRGQVYNP</sequence>
<organism evidence="1 2">
    <name type="scientific">Seonamhaeicola aphaedonensis</name>
    <dbReference type="NCBI Taxonomy" id="1461338"/>
    <lineage>
        <taxon>Bacteria</taxon>
        <taxon>Pseudomonadati</taxon>
        <taxon>Bacteroidota</taxon>
        <taxon>Flavobacteriia</taxon>
        <taxon>Flavobacteriales</taxon>
        <taxon>Flavobacteriaceae</taxon>
    </lineage>
</organism>
<proteinExistence type="predicted"/>
<dbReference type="OrthoDB" id="1445783at2"/>
<evidence type="ECO:0000313" key="1">
    <source>
        <dbReference type="EMBL" id="RED47430.1"/>
    </source>
</evidence>
<dbReference type="RefSeq" id="WP_116524406.1">
    <property type="nucleotide sequence ID" value="NZ_QRDX01000006.1"/>
</dbReference>
<keyword evidence="2" id="KW-1185">Reference proteome</keyword>
<comment type="caution">
    <text evidence="1">The sequence shown here is derived from an EMBL/GenBank/DDBJ whole genome shotgun (WGS) entry which is preliminary data.</text>
</comment>
<evidence type="ECO:0000313" key="2">
    <source>
        <dbReference type="Proteomes" id="UP000256629"/>
    </source>
</evidence>
<dbReference type="AlphaFoldDB" id="A0A3D9HD89"/>